<evidence type="ECO:0000256" key="1">
    <source>
        <dbReference type="SAM" id="MobiDB-lite"/>
    </source>
</evidence>
<accession>A0A1E8PMZ7</accession>
<comment type="caution">
    <text evidence="2">The sequence shown here is derived from an EMBL/GenBank/DDBJ whole genome shotgun (WGS) entry which is preliminary data.</text>
</comment>
<organism evidence="2 3">
    <name type="scientific">Janthinobacterium lividum</name>
    <dbReference type="NCBI Taxonomy" id="29581"/>
    <lineage>
        <taxon>Bacteria</taxon>
        <taxon>Pseudomonadati</taxon>
        <taxon>Pseudomonadota</taxon>
        <taxon>Betaproteobacteria</taxon>
        <taxon>Burkholderiales</taxon>
        <taxon>Oxalobacteraceae</taxon>
        <taxon>Janthinobacterium</taxon>
    </lineage>
</organism>
<sequence>MTKCITSDKWRGERDEPVNPSTVRYKAQEATAPSCEGCLFERSVGVCSTAAALAVANDQPDCDDRSPAGMTYIYVLDKSDPRQLDLIKPLKQLESTS</sequence>
<name>A0A1E8PMZ7_9BURK</name>
<proteinExistence type="predicted"/>
<reference evidence="2 3" key="1">
    <citation type="submission" date="2016-10" db="EMBL/GenBank/DDBJ databases">
        <title>Updated version of Genome Assembly of Janthinobacterium lividum ERGS5:01.</title>
        <authorList>
            <person name="Kumar R."/>
            <person name="Acharya V."/>
            <person name="Singh D."/>
        </authorList>
    </citation>
    <scope>NUCLEOTIDE SEQUENCE [LARGE SCALE GENOMIC DNA]</scope>
    <source>
        <strain evidence="2 3">ERGS5:01</strain>
    </source>
</reference>
<evidence type="ECO:0000313" key="2">
    <source>
        <dbReference type="EMBL" id="OFJ47693.1"/>
    </source>
</evidence>
<gene>
    <name evidence="2" type="ORF">BA896_000375</name>
</gene>
<protein>
    <submittedName>
        <fullName evidence="2">Uncharacterized protein</fullName>
    </submittedName>
</protein>
<evidence type="ECO:0000313" key="3">
    <source>
        <dbReference type="Proteomes" id="UP000092634"/>
    </source>
</evidence>
<dbReference type="EMBL" id="MAQB02000001">
    <property type="protein sequence ID" value="OFJ47693.1"/>
    <property type="molecule type" value="Genomic_DNA"/>
</dbReference>
<dbReference type="Proteomes" id="UP000092634">
    <property type="component" value="Unassembled WGS sequence"/>
</dbReference>
<dbReference type="AlphaFoldDB" id="A0A1E8PMZ7"/>
<feature type="compositionally biased region" description="Basic and acidic residues" evidence="1">
    <location>
        <begin position="1"/>
        <end position="17"/>
    </location>
</feature>
<feature type="region of interest" description="Disordered" evidence="1">
    <location>
        <begin position="1"/>
        <end position="21"/>
    </location>
</feature>